<evidence type="ECO:0000313" key="3">
    <source>
        <dbReference type="Proteomes" id="UP001247620"/>
    </source>
</evidence>
<feature type="signal peptide" evidence="1">
    <location>
        <begin position="1"/>
        <end position="22"/>
    </location>
</feature>
<reference evidence="2 3" key="1">
    <citation type="submission" date="2023-07" db="EMBL/GenBank/DDBJ databases">
        <title>Sorghum-associated microbial communities from plants grown in Nebraska, USA.</title>
        <authorList>
            <person name="Schachtman D."/>
        </authorList>
    </citation>
    <scope>NUCLEOTIDE SEQUENCE [LARGE SCALE GENOMIC DNA]</scope>
    <source>
        <strain evidence="2 3">3262</strain>
    </source>
</reference>
<gene>
    <name evidence="2" type="ORF">J2W55_004245</name>
</gene>
<name>A0ABU1THS6_9SPHI</name>
<evidence type="ECO:0000256" key="1">
    <source>
        <dbReference type="SAM" id="SignalP"/>
    </source>
</evidence>
<dbReference type="EMBL" id="JAVDUU010000004">
    <property type="protein sequence ID" value="MDR6944385.1"/>
    <property type="molecule type" value="Genomic_DNA"/>
</dbReference>
<organism evidence="2 3">
    <name type="scientific">Mucilaginibacter pocheonensis</name>
    <dbReference type="NCBI Taxonomy" id="398050"/>
    <lineage>
        <taxon>Bacteria</taxon>
        <taxon>Pseudomonadati</taxon>
        <taxon>Bacteroidota</taxon>
        <taxon>Sphingobacteriia</taxon>
        <taxon>Sphingobacteriales</taxon>
        <taxon>Sphingobacteriaceae</taxon>
        <taxon>Mucilaginibacter</taxon>
    </lineage>
</organism>
<evidence type="ECO:0000313" key="2">
    <source>
        <dbReference type="EMBL" id="MDR6944385.1"/>
    </source>
</evidence>
<comment type="caution">
    <text evidence="2">The sequence shown here is derived from an EMBL/GenBank/DDBJ whole genome shotgun (WGS) entry which is preliminary data.</text>
</comment>
<accession>A0ABU1THS6</accession>
<evidence type="ECO:0008006" key="4">
    <source>
        <dbReference type="Google" id="ProtNLM"/>
    </source>
</evidence>
<keyword evidence="3" id="KW-1185">Reference proteome</keyword>
<keyword evidence="1" id="KW-0732">Signal</keyword>
<proteinExistence type="predicted"/>
<dbReference type="RefSeq" id="WP_310100342.1">
    <property type="nucleotide sequence ID" value="NZ_JAVDUU010000004.1"/>
</dbReference>
<protein>
    <recommendedName>
        <fullName evidence="4">GLPGLI family protein</fullName>
    </recommendedName>
</protein>
<feature type="chain" id="PRO_5046471249" description="GLPGLI family protein" evidence="1">
    <location>
        <begin position="23"/>
        <end position="225"/>
    </location>
</feature>
<sequence>MKAIYKGCTLILFTVLAQHANAQNMRAVNNVLSQHSMQFNMQMQQNTMRQMMFNHDNGINPKYDYLVTMNDSSKIVVRSKIYSDTAKHKTYLLFVDKNYSKNDTNRNKKIYVSQTLSIARNLGSRGSKEVWYRGVSADSCWMFKAVSGTINAYSAFSFIQPDGFGFSPPVLMGIQKGDGPIVELTLENLKRMVGQDIDALEYIQRKNYYKAIKKYNHNAEKVAKK</sequence>
<dbReference type="Proteomes" id="UP001247620">
    <property type="component" value="Unassembled WGS sequence"/>
</dbReference>